<keyword evidence="1" id="KW-0812">Transmembrane</keyword>
<feature type="transmembrane region" description="Helical" evidence="1">
    <location>
        <begin position="303"/>
        <end position="322"/>
    </location>
</feature>
<feature type="transmembrane region" description="Helical" evidence="1">
    <location>
        <begin position="229"/>
        <end position="254"/>
    </location>
</feature>
<dbReference type="EMBL" id="CP006585">
    <property type="protein sequence ID" value="AGW13050.1"/>
    <property type="molecule type" value="Genomic_DNA"/>
</dbReference>
<dbReference type="KEGG" id="dgg:DGI_1194"/>
<feature type="transmembrane region" description="Helical" evidence="1">
    <location>
        <begin position="275"/>
        <end position="297"/>
    </location>
</feature>
<protein>
    <submittedName>
        <fullName evidence="3">Putative iron-sulfur-binding protein</fullName>
    </submittedName>
</protein>
<feature type="transmembrane region" description="Helical" evidence="1">
    <location>
        <begin position="82"/>
        <end position="104"/>
    </location>
</feature>
<accession>T2G8Y5</accession>
<keyword evidence="4" id="KW-1185">Reference proteome</keyword>
<keyword evidence="1" id="KW-1133">Transmembrane helix</keyword>
<dbReference type="Gene3D" id="3.30.70.20">
    <property type="match status" value="1"/>
</dbReference>
<dbReference type="HOGENOM" id="CLU_050827_0_0_7"/>
<feature type="transmembrane region" description="Helical" evidence="1">
    <location>
        <begin position="183"/>
        <end position="209"/>
    </location>
</feature>
<proteinExistence type="predicted"/>
<feature type="transmembrane region" description="Helical" evidence="1">
    <location>
        <begin position="116"/>
        <end position="133"/>
    </location>
</feature>
<keyword evidence="1" id="KW-0472">Membrane</keyword>
<dbReference type="OrthoDB" id="9784262at2"/>
<dbReference type="PROSITE" id="PS51379">
    <property type="entry name" value="4FE4S_FER_2"/>
    <property type="match status" value="1"/>
</dbReference>
<evidence type="ECO:0000313" key="3">
    <source>
        <dbReference type="EMBL" id="AGW13050.1"/>
    </source>
</evidence>
<feature type="domain" description="4Fe-4S ferredoxin-type" evidence="2">
    <location>
        <begin position="351"/>
        <end position="379"/>
    </location>
</feature>
<feature type="transmembrane region" description="Helical" evidence="1">
    <location>
        <begin position="153"/>
        <end position="171"/>
    </location>
</feature>
<dbReference type="STRING" id="1121448.DGI_1194"/>
<dbReference type="SUPFAM" id="SSF54862">
    <property type="entry name" value="4Fe-4S ferredoxins"/>
    <property type="match status" value="1"/>
</dbReference>
<organism evidence="3 4">
    <name type="scientific">Megalodesulfovibrio gigas (strain ATCC 19364 / DSM 1382 / NCIMB 9332 / VKM B-1759)</name>
    <name type="common">Desulfovibrio gigas</name>
    <dbReference type="NCBI Taxonomy" id="1121448"/>
    <lineage>
        <taxon>Bacteria</taxon>
        <taxon>Pseudomonadati</taxon>
        <taxon>Thermodesulfobacteriota</taxon>
        <taxon>Desulfovibrionia</taxon>
        <taxon>Desulfovibrionales</taxon>
        <taxon>Desulfovibrionaceae</taxon>
        <taxon>Megalodesulfovibrio</taxon>
    </lineage>
</organism>
<dbReference type="AlphaFoldDB" id="T2G8Y5"/>
<dbReference type="Proteomes" id="UP000016587">
    <property type="component" value="Chromosome"/>
</dbReference>
<dbReference type="eggNOG" id="COG0348">
    <property type="taxonomic scope" value="Bacteria"/>
</dbReference>
<evidence type="ECO:0000313" key="4">
    <source>
        <dbReference type="Proteomes" id="UP000016587"/>
    </source>
</evidence>
<dbReference type="RefSeq" id="WP_021759826.1">
    <property type="nucleotide sequence ID" value="NC_022444.1"/>
</dbReference>
<sequence>MHRITPLLVTLALLLFAAHTLRLGDLGLVAALLGCIALAWTRWAWARWTLTAVLGWGAVVWVQTGSRLVAMRLAMDAPWERLALIMAAVTLVTVAAMGCLHLPAARRRHATGAETAAVRAGAVLLTALLLGVARAKAGFPILLLDRFAPGWGWLQIAGMAWYAGWLAQAVLDPRRHRRWRPWLWAGFSALFFGQLLLGLAGWTVFLMTGTLHLPVPALILGGPLFRGEGLFMLILFLSTVVLVGPAWCSHLCYIGAWDDQASRRAGRIKGSAGRWIWLGRGATLALTVIVALGLRAAGVPGTTAVWIAAGFGLLGVGAMLALSTRMGSMIHCTTLCPMGLVGNLLGRCTPWRMAMGQGCTRCGACSRVCRYGALETADIERGRAGLSCTLCGDCVAVCRHAAMEYRCTGLSAGTARRVFIVLVISLHAAFAAVARL</sequence>
<feature type="transmembrane region" description="Helical" evidence="1">
    <location>
        <begin position="418"/>
        <end position="434"/>
    </location>
</feature>
<reference evidence="4" key="2">
    <citation type="submission" date="2013-07" db="EMBL/GenBank/DDBJ databases">
        <authorList>
            <person name="Morais-Silva F.O."/>
            <person name="Rezende A.M."/>
            <person name="Pimentel C."/>
            <person name="Resende D.M."/>
            <person name="Santos C.I."/>
            <person name="Clemente C."/>
            <person name="de Oliveira L.M."/>
            <person name="da Silva S.M."/>
            <person name="Costa D.A."/>
            <person name="Varela-Raposo A."/>
            <person name="Horacio E.C.A."/>
            <person name="Matos M."/>
            <person name="Flores O."/>
            <person name="Ruiz J.C."/>
            <person name="Rodrigues-Pousada C."/>
        </authorList>
    </citation>
    <scope>NUCLEOTIDE SEQUENCE [LARGE SCALE GENOMIC DNA]</scope>
    <source>
        <strain evidence="4">ATCC 19364 / DSM 1382 / NCIMB 9332 / VKM B-1759</strain>
    </source>
</reference>
<dbReference type="Pfam" id="PF12801">
    <property type="entry name" value="Fer4_5"/>
    <property type="match status" value="2"/>
</dbReference>
<reference evidence="3 4" key="1">
    <citation type="journal article" date="2013" name="J. Bacteriol.">
        <title>Roles of HynAB and Ech, the only two hydrogenases found in the model sulfate reducer Desulfovibrio gigas.</title>
        <authorList>
            <person name="Morais-Silva F.O."/>
            <person name="Santos C.I."/>
            <person name="Rodrigues R."/>
            <person name="Pereira I.A."/>
            <person name="Rodrigues-Pousada C."/>
        </authorList>
    </citation>
    <scope>NUCLEOTIDE SEQUENCE [LARGE SCALE GENOMIC DNA]</scope>
    <source>
        <strain evidence="4">ATCC 19364 / DSM 1382 / NCIMB 9332 / VKM B-1759</strain>
    </source>
</reference>
<dbReference type="InterPro" id="IPR017896">
    <property type="entry name" value="4Fe4S_Fe-S-bd"/>
</dbReference>
<gene>
    <name evidence="3" type="ORF">DGI_1194</name>
</gene>
<evidence type="ECO:0000259" key="2">
    <source>
        <dbReference type="PROSITE" id="PS51379"/>
    </source>
</evidence>
<name>T2G8Y5_MEGG1</name>
<evidence type="ECO:0000256" key="1">
    <source>
        <dbReference type="SAM" id="Phobius"/>
    </source>
</evidence>
<dbReference type="PATRIC" id="fig|1121448.10.peg.1186"/>